<dbReference type="SUPFAM" id="SSF55826">
    <property type="entry name" value="YbaK/ProRS associated domain"/>
    <property type="match status" value="1"/>
</dbReference>
<dbReference type="Pfam" id="PF04073">
    <property type="entry name" value="tRNA_edit"/>
    <property type="match status" value="1"/>
</dbReference>
<organism evidence="2 3">
    <name type="scientific">Candidatus Amesbacteria bacterium GW2011_GWA2_47_11b</name>
    <dbReference type="NCBI Taxonomy" id="1618358"/>
    <lineage>
        <taxon>Bacteria</taxon>
        <taxon>Candidatus Amesiibacteriota</taxon>
    </lineage>
</organism>
<accession>A0A0G1RHN5</accession>
<evidence type="ECO:0000313" key="3">
    <source>
        <dbReference type="Proteomes" id="UP000034307"/>
    </source>
</evidence>
<evidence type="ECO:0000313" key="2">
    <source>
        <dbReference type="EMBL" id="KKU56809.1"/>
    </source>
</evidence>
<comment type="caution">
    <text evidence="2">The sequence shown here is derived from an EMBL/GenBank/DDBJ whole genome shotgun (WGS) entry which is preliminary data.</text>
</comment>
<dbReference type="Proteomes" id="UP000034307">
    <property type="component" value="Unassembled WGS sequence"/>
</dbReference>
<name>A0A0G1RHN5_9BACT</name>
<reference evidence="2 3" key="1">
    <citation type="journal article" date="2015" name="Nature">
        <title>rRNA introns, odd ribosomes, and small enigmatic genomes across a large radiation of phyla.</title>
        <authorList>
            <person name="Brown C.T."/>
            <person name="Hug L.A."/>
            <person name="Thomas B.C."/>
            <person name="Sharon I."/>
            <person name="Castelle C.J."/>
            <person name="Singh A."/>
            <person name="Wilkins M.J."/>
            <person name="Williams K.H."/>
            <person name="Banfield J.F."/>
        </authorList>
    </citation>
    <scope>NUCLEOTIDE SEQUENCE [LARGE SCALE GENOMIC DNA]</scope>
</reference>
<dbReference type="CDD" id="cd04332">
    <property type="entry name" value="YbaK_like"/>
    <property type="match status" value="1"/>
</dbReference>
<dbReference type="Gene3D" id="3.90.960.10">
    <property type="entry name" value="YbaK/aminoacyl-tRNA synthetase-associated domain"/>
    <property type="match status" value="1"/>
</dbReference>
<protein>
    <recommendedName>
        <fullName evidence="1">YbaK/aminoacyl-tRNA synthetase-associated domain-containing protein</fullName>
    </recommendedName>
</protein>
<evidence type="ECO:0000259" key="1">
    <source>
        <dbReference type="Pfam" id="PF04073"/>
    </source>
</evidence>
<dbReference type="STRING" id="1618358.UX80_C0031G0005"/>
<dbReference type="AlphaFoldDB" id="A0A0G1RHN5"/>
<feature type="domain" description="YbaK/aminoacyl-tRNA synthetase-associated" evidence="1">
    <location>
        <begin position="33"/>
        <end position="145"/>
    </location>
</feature>
<dbReference type="InterPro" id="IPR007214">
    <property type="entry name" value="YbaK/aa-tRNA-synth-assoc-dom"/>
</dbReference>
<sequence>MNTQDLYENNIKLLKSLNVQFKECTSEPVLSYETAEKVRKEFGLTGTESKSLFLKAKDGKYYMFVSVEGKRADFEKIKDKLGVKISVASQEELKSQTGCEPYCAIPFGYPKEITILIDPEIYNQQKFIFSPGPTEKTIEIAGKDVEIIFSALPNNKIRL</sequence>
<dbReference type="InterPro" id="IPR036754">
    <property type="entry name" value="YbaK/aa-tRNA-synt-asso_dom_sf"/>
</dbReference>
<proteinExistence type="predicted"/>
<dbReference type="GO" id="GO:0002161">
    <property type="term" value="F:aminoacyl-tRNA deacylase activity"/>
    <property type="evidence" value="ECO:0007669"/>
    <property type="project" value="InterPro"/>
</dbReference>
<gene>
    <name evidence="2" type="ORF">UX80_C0031G0005</name>
</gene>
<dbReference type="EMBL" id="LCNO01000031">
    <property type="protein sequence ID" value="KKU56809.1"/>
    <property type="molecule type" value="Genomic_DNA"/>
</dbReference>